<sequence length="907" mass="102139">MRHASLFGVRLDTRNRRDCGQLELSPPSVPAINLPRLTSSLVKNCKVTSAKVIISAKEGGLLGRDECTWGPSYWCENLKTAKQCNNVKHCIGKYWEQMEVPEDNDSVCGICKDMVKQARDQLESNQTQQDLKDVFEGSCKLIHIKSIVDECIKIVDQFIPELVETLASQMNPSVVCSVAGLCNNAHIDKLLTEYQTSIKKDETKLVVLKNDELEPDECTKCYTIAKYMENKLHRTPQNTMLLQFLNICGQLSSYSDSCSAIVMKHFDVIYNHLQDNFNADNICHLSGQCSSKYHKHENSTVPQVEITPLSSVGMVEVEDDLPCKLCEQLVGHLKDLLVANTTEIEFKEILLGICKQTKSFADECKAIIEEYYVQIYEYLTKGLNSNVICQMSGICPNLDKTIQGPIWPLVPIEVANVGMKVMEKIQPRKGIEVTIGKEYPKSEAEEMQLPLERLMPLPLVQSESVNGRKACTFCEYLLHYIQDAITNPVTEEKMKEVLGKICTKIPSFIEGECEQFVNTYGDAVVAILAQEIDPSQVCPMLHICPSEALLDIWEKIPKEFIITEEKDKPGCALCLLAVQQIYNAIENNRTEANIKAELDKLCNHLPRNLVDECTDFVKAYSDELIEMILTDLSPQEVCEYLRLCVSIKDPGPKHNYIAEQDGEILTNEIPEYPLHIIQPTNSLSDTECVICEFVMKYIDKEIGNKEARDKIEKVVHGVCNHLPKTVAKECNDFVNNYADTVIKILSEDVSPKEACSVLGLCTMSMIKIQESITECALCRAIISQIDKLLGDSKVDAEIEEIVKKVCKYLPTDKQDMCNKMVNIYGPSIINMLKDNINSEQMCSKMALCSSSDYLAMSLVNLRVSRSIEITESKKCTWGEDFVCKNEEIARLCNVTKQCEDRKNGGVQ</sequence>
<evidence type="ECO:0000256" key="3">
    <source>
        <dbReference type="ARBA" id="ARBA00022729"/>
    </source>
</evidence>
<comment type="subcellular location">
    <subcellularLocation>
        <location evidence="1">Secreted</location>
    </subcellularLocation>
</comment>
<dbReference type="FunFam" id="1.10.225.10:FF:000002">
    <property type="entry name" value="prosaposin isoform X2"/>
    <property type="match status" value="2"/>
</dbReference>
<feature type="domain" description="Saposin B-type" evidence="7">
    <location>
        <begin position="567"/>
        <end position="648"/>
    </location>
</feature>
<dbReference type="InterPro" id="IPR051428">
    <property type="entry name" value="Sphingo_Act-Surfact_Prot"/>
</dbReference>
<dbReference type="GO" id="GO:0006665">
    <property type="term" value="P:sphingolipid metabolic process"/>
    <property type="evidence" value="ECO:0007669"/>
    <property type="project" value="InterPro"/>
</dbReference>
<keyword evidence="5" id="KW-1015">Disulfide bond</keyword>
<feature type="domain" description="Saposin B-type" evidence="7">
    <location>
        <begin position="214"/>
        <end position="293"/>
    </location>
</feature>
<dbReference type="GO" id="GO:0005764">
    <property type="term" value="C:lysosome"/>
    <property type="evidence" value="ECO:0007669"/>
    <property type="project" value="InterPro"/>
</dbReference>
<evidence type="ECO:0000259" key="8">
    <source>
        <dbReference type="PROSITE" id="PS51110"/>
    </source>
</evidence>
<keyword evidence="4" id="KW-0677">Repeat</keyword>
<feature type="non-terminal residue" evidence="9">
    <location>
        <position position="907"/>
    </location>
</feature>
<dbReference type="SMART" id="SM00741">
    <property type="entry name" value="SapB"/>
    <property type="match status" value="7"/>
</dbReference>
<reference evidence="9" key="1">
    <citation type="submission" date="2020-02" db="EMBL/GenBank/DDBJ databases">
        <title>Relaxed selection underlies rapid genomic changes in the transitions from sociality to social parasitism in ants.</title>
        <authorList>
            <person name="Bi X."/>
        </authorList>
    </citation>
    <scope>NUCLEOTIDE SEQUENCE</scope>
    <source>
        <strain evidence="9">BGI-DK2013a</strain>
        <tissue evidence="9">Whole body</tissue>
    </source>
</reference>
<evidence type="ECO:0000256" key="1">
    <source>
        <dbReference type="ARBA" id="ARBA00004613"/>
    </source>
</evidence>
<evidence type="ECO:0000256" key="5">
    <source>
        <dbReference type="ARBA" id="ARBA00023157"/>
    </source>
</evidence>
<organism evidence="9 10">
    <name type="scientific">Acromyrmex insinuator</name>
    <dbReference type="NCBI Taxonomy" id="230686"/>
    <lineage>
        <taxon>Eukaryota</taxon>
        <taxon>Metazoa</taxon>
        <taxon>Ecdysozoa</taxon>
        <taxon>Arthropoda</taxon>
        <taxon>Hexapoda</taxon>
        <taxon>Insecta</taxon>
        <taxon>Pterygota</taxon>
        <taxon>Neoptera</taxon>
        <taxon>Endopterygota</taxon>
        <taxon>Hymenoptera</taxon>
        <taxon>Apocrita</taxon>
        <taxon>Aculeata</taxon>
        <taxon>Formicoidea</taxon>
        <taxon>Formicidae</taxon>
        <taxon>Myrmicinae</taxon>
        <taxon>Acromyrmex</taxon>
    </lineage>
</organism>
<dbReference type="GO" id="GO:0016020">
    <property type="term" value="C:membrane"/>
    <property type="evidence" value="ECO:0007669"/>
    <property type="project" value="GOC"/>
</dbReference>
<dbReference type="InterPro" id="IPR008138">
    <property type="entry name" value="SapB_2"/>
</dbReference>
<dbReference type="SUPFAM" id="SSF47862">
    <property type="entry name" value="Saposin"/>
    <property type="match status" value="6"/>
</dbReference>
<evidence type="ECO:0000256" key="6">
    <source>
        <dbReference type="ARBA" id="ARBA00023180"/>
    </source>
</evidence>
<feature type="domain" description="Saposin B-type" evidence="7">
    <location>
        <begin position="467"/>
        <end position="548"/>
    </location>
</feature>
<keyword evidence="2" id="KW-0964">Secreted</keyword>
<dbReference type="GO" id="GO:0005576">
    <property type="term" value="C:extracellular region"/>
    <property type="evidence" value="ECO:0007669"/>
    <property type="project" value="UniProtKB-SubCell"/>
</dbReference>
<dbReference type="SMART" id="SM00162">
    <property type="entry name" value="SAPA"/>
    <property type="match status" value="2"/>
</dbReference>
<evidence type="ECO:0000313" key="9">
    <source>
        <dbReference type="EMBL" id="KAG5312361.1"/>
    </source>
</evidence>
<dbReference type="InterPro" id="IPR003119">
    <property type="entry name" value="SAP_A"/>
</dbReference>
<dbReference type="PROSITE" id="PS50015">
    <property type="entry name" value="SAP_B"/>
    <property type="match status" value="7"/>
</dbReference>
<feature type="domain" description="Saposin A-type" evidence="8">
    <location>
        <begin position="60"/>
        <end position="100"/>
    </location>
</feature>
<evidence type="ECO:0000313" key="10">
    <source>
        <dbReference type="Proteomes" id="UP000667349"/>
    </source>
</evidence>
<dbReference type="PANTHER" id="PTHR11480">
    <property type="entry name" value="SAPOSIN-RELATED"/>
    <property type="match status" value="1"/>
</dbReference>
<feature type="domain" description="Saposin B-type" evidence="7">
    <location>
        <begin position="319"/>
        <end position="399"/>
    </location>
</feature>
<dbReference type="PROSITE" id="PS51110">
    <property type="entry name" value="SAP_A"/>
    <property type="match status" value="2"/>
</dbReference>
<dbReference type="InterPro" id="IPR007856">
    <property type="entry name" value="SapB_1"/>
</dbReference>
<comment type="caution">
    <text evidence="9">The sequence shown here is derived from an EMBL/GenBank/DDBJ whole genome shotgun (WGS) entry which is preliminary data.</text>
</comment>
<dbReference type="Pfam" id="PF05184">
    <property type="entry name" value="SapB_1"/>
    <property type="match status" value="6"/>
</dbReference>
<dbReference type="Gene3D" id="1.10.225.10">
    <property type="entry name" value="Saposin-like"/>
    <property type="match status" value="7"/>
</dbReference>
<feature type="domain" description="Saposin B-type" evidence="7">
    <location>
        <begin position="104"/>
        <end position="186"/>
    </location>
</feature>
<dbReference type="InterPro" id="IPR008139">
    <property type="entry name" value="SaposinB_dom"/>
</dbReference>
<evidence type="ECO:0000256" key="2">
    <source>
        <dbReference type="ARBA" id="ARBA00022525"/>
    </source>
</evidence>
<feature type="domain" description="Saposin A-type" evidence="8">
    <location>
        <begin position="868"/>
        <end position="907"/>
    </location>
</feature>
<gene>
    <name evidence="9" type="primary">Psap_1</name>
    <name evidence="9" type="ORF">G6Z75_0010675</name>
</gene>
<feature type="non-terminal residue" evidence="9">
    <location>
        <position position="1"/>
    </location>
</feature>
<dbReference type="Pfam" id="PF02199">
    <property type="entry name" value="SapA"/>
    <property type="match status" value="2"/>
</dbReference>
<dbReference type="PRINTS" id="PR01797">
    <property type="entry name" value="SAPOSIN"/>
</dbReference>
<keyword evidence="6" id="KW-0325">Glycoprotein</keyword>
<dbReference type="InterPro" id="IPR011001">
    <property type="entry name" value="Saposin-like"/>
</dbReference>
<evidence type="ECO:0000256" key="4">
    <source>
        <dbReference type="ARBA" id="ARBA00022737"/>
    </source>
</evidence>
<protein>
    <submittedName>
        <fullName evidence="9">SAP protein</fullName>
    </submittedName>
</protein>
<keyword evidence="3" id="KW-0732">Signal</keyword>
<keyword evidence="10" id="KW-1185">Reference proteome</keyword>
<dbReference type="Pfam" id="PF03489">
    <property type="entry name" value="SapB_2"/>
    <property type="match status" value="6"/>
</dbReference>
<name>A0A836EQK5_9HYME</name>
<dbReference type="PANTHER" id="PTHR11480:SF3">
    <property type="entry name" value="BCDNA.GH08312"/>
    <property type="match status" value="1"/>
</dbReference>
<feature type="domain" description="Saposin B-type" evidence="7">
    <location>
        <begin position="684"/>
        <end position="765"/>
    </location>
</feature>
<dbReference type="AlphaFoldDB" id="A0A836EQK5"/>
<accession>A0A836EQK5</accession>
<evidence type="ECO:0000259" key="7">
    <source>
        <dbReference type="PROSITE" id="PS50015"/>
    </source>
</evidence>
<dbReference type="EMBL" id="JAANHZ010000333">
    <property type="protein sequence ID" value="KAG5312361.1"/>
    <property type="molecule type" value="Genomic_DNA"/>
</dbReference>
<dbReference type="Proteomes" id="UP000667349">
    <property type="component" value="Unassembled WGS sequence"/>
</dbReference>
<feature type="domain" description="Saposin B-type" evidence="7">
    <location>
        <begin position="771"/>
        <end position="852"/>
    </location>
</feature>
<proteinExistence type="predicted"/>
<dbReference type="InterPro" id="IPR008373">
    <property type="entry name" value="Saposin"/>
</dbReference>